<dbReference type="Pfam" id="PF17676">
    <property type="entry name" value="Peptidase_S66C"/>
    <property type="match status" value="1"/>
</dbReference>
<dbReference type="PIRSF" id="PIRSF028757">
    <property type="entry name" value="LD-carboxypeptidase"/>
    <property type="match status" value="1"/>
</dbReference>
<dbReference type="InterPro" id="IPR003507">
    <property type="entry name" value="S66_fam"/>
</dbReference>
<dbReference type="CDD" id="cd07025">
    <property type="entry name" value="Peptidase_S66"/>
    <property type="match status" value="1"/>
</dbReference>
<evidence type="ECO:0000259" key="7">
    <source>
        <dbReference type="Pfam" id="PF17676"/>
    </source>
</evidence>
<reference evidence="8 9" key="1">
    <citation type="submission" date="2024-08" db="EMBL/GenBank/DDBJ databases">
        <authorList>
            <person name="Lu H."/>
        </authorList>
    </citation>
    <scope>NUCLEOTIDE SEQUENCE [LARGE SCALE GENOMIC DNA]</scope>
    <source>
        <strain evidence="8 9">BYS78W</strain>
    </source>
</reference>
<protein>
    <submittedName>
        <fullName evidence="8">LD-carboxypeptidase</fullName>
    </submittedName>
</protein>
<dbReference type="Proteomes" id="UP001606134">
    <property type="component" value="Unassembled WGS sequence"/>
</dbReference>
<dbReference type="Gene3D" id="3.50.30.60">
    <property type="entry name" value="LD-carboxypeptidase A C-terminal domain-like"/>
    <property type="match status" value="1"/>
</dbReference>
<evidence type="ECO:0000256" key="3">
    <source>
        <dbReference type="ARBA" id="ARBA00022670"/>
    </source>
</evidence>
<keyword evidence="3" id="KW-0645">Protease</keyword>
<dbReference type="InterPro" id="IPR040921">
    <property type="entry name" value="Peptidase_S66C"/>
</dbReference>
<feature type="domain" description="LD-carboxypeptidase C-terminal" evidence="7">
    <location>
        <begin position="174"/>
        <end position="290"/>
    </location>
</feature>
<evidence type="ECO:0000259" key="6">
    <source>
        <dbReference type="Pfam" id="PF02016"/>
    </source>
</evidence>
<dbReference type="Gene3D" id="3.40.50.10740">
    <property type="entry name" value="Class I glutamine amidotransferase-like"/>
    <property type="match status" value="1"/>
</dbReference>
<accession>A0ABW7HEQ1</accession>
<keyword evidence="2" id="KW-0121">Carboxypeptidase</keyword>
<dbReference type="InterPro" id="IPR040449">
    <property type="entry name" value="Peptidase_S66_N"/>
</dbReference>
<gene>
    <name evidence="8" type="ORF">ACG04R_17080</name>
</gene>
<dbReference type="Pfam" id="PF02016">
    <property type="entry name" value="Peptidase_S66"/>
    <property type="match status" value="1"/>
</dbReference>
<evidence type="ECO:0000256" key="4">
    <source>
        <dbReference type="ARBA" id="ARBA00022801"/>
    </source>
</evidence>
<organism evidence="8 9">
    <name type="scientific">Pelomonas candidula</name>
    <dbReference type="NCBI Taxonomy" id="3299025"/>
    <lineage>
        <taxon>Bacteria</taxon>
        <taxon>Pseudomonadati</taxon>
        <taxon>Pseudomonadota</taxon>
        <taxon>Betaproteobacteria</taxon>
        <taxon>Burkholderiales</taxon>
        <taxon>Sphaerotilaceae</taxon>
        <taxon>Roseateles</taxon>
    </lineage>
</organism>
<proteinExistence type="inferred from homology"/>
<dbReference type="SUPFAM" id="SSF141986">
    <property type="entry name" value="LD-carboxypeptidase A C-terminal domain-like"/>
    <property type="match status" value="1"/>
</dbReference>
<dbReference type="InterPro" id="IPR027478">
    <property type="entry name" value="LdcA_N"/>
</dbReference>
<dbReference type="PANTHER" id="PTHR30237">
    <property type="entry name" value="MURAMOYLTETRAPEPTIDE CARBOXYPEPTIDASE"/>
    <property type="match status" value="1"/>
</dbReference>
<evidence type="ECO:0000256" key="1">
    <source>
        <dbReference type="ARBA" id="ARBA00010233"/>
    </source>
</evidence>
<dbReference type="InterPro" id="IPR029062">
    <property type="entry name" value="Class_I_gatase-like"/>
</dbReference>
<evidence type="ECO:0000256" key="2">
    <source>
        <dbReference type="ARBA" id="ARBA00022645"/>
    </source>
</evidence>
<keyword evidence="9" id="KW-1185">Reference proteome</keyword>
<dbReference type="SUPFAM" id="SSF52317">
    <property type="entry name" value="Class I glutamine amidotransferase-like"/>
    <property type="match status" value="1"/>
</dbReference>
<dbReference type="InterPro" id="IPR027461">
    <property type="entry name" value="Carboxypeptidase_A_C_sf"/>
</dbReference>
<evidence type="ECO:0000313" key="8">
    <source>
        <dbReference type="EMBL" id="MFG6488404.1"/>
    </source>
</evidence>
<evidence type="ECO:0000313" key="9">
    <source>
        <dbReference type="Proteomes" id="UP001606134"/>
    </source>
</evidence>
<comment type="caution">
    <text evidence="8">The sequence shown here is derived from an EMBL/GenBank/DDBJ whole genome shotgun (WGS) entry which is preliminary data.</text>
</comment>
<feature type="domain" description="LD-carboxypeptidase N-terminal" evidence="6">
    <location>
        <begin position="6"/>
        <end position="116"/>
    </location>
</feature>
<keyword evidence="4" id="KW-0378">Hydrolase</keyword>
<evidence type="ECO:0000256" key="5">
    <source>
        <dbReference type="ARBA" id="ARBA00022825"/>
    </source>
</evidence>
<dbReference type="EMBL" id="JBIGIC010000008">
    <property type="protein sequence ID" value="MFG6488404.1"/>
    <property type="molecule type" value="Genomic_DNA"/>
</dbReference>
<dbReference type="RefSeq" id="WP_394413235.1">
    <property type="nucleotide sequence ID" value="NZ_JBIGIC010000008.1"/>
</dbReference>
<dbReference type="PANTHER" id="PTHR30237:SF2">
    <property type="entry name" value="MUREIN TETRAPEPTIDE CARBOXYPEPTIDASE"/>
    <property type="match status" value="1"/>
</dbReference>
<comment type="similarity">
    <text evidence="1">Belongs to the peptidase S66 family.</text>
</comment>
<sequence>MTSLTLFSPAGAVPKADAVKRAAKRLAQLGFEVAIDADALSRQQRFAGDDAARLTALHRIADAAPSVALATRGGYGLTRLLDQIDWSRIASSIERGTRWVGYSDLTALQNGLIARHKGLAMWSGPLACDDFGRTEADGGVDEITRDCFVEAMSGALEAVGFRETTGGFDGLEARGRLWGGNLTVLCSLLGTPHWPKVRGGLLFLEDVNEHPYRVERMLLQLQQAGVIDNQAAVLLGDFSGAAKTPNDRGYGLKDAIAALRACTKTPVLTGLPFGHVRTKVCLPVGGTVELYVQGREAILGWQSDPRLAHVHEHGDDCGPDCGPDCGHDHAHH</sequence>
<name>A0ABW7HEQ1_9BURK</name>
<keyword evidence="5" id="KW-0720">Serine protease</keyword>